<dbReference type="AlphaFoldDB" id="A0A6J4NGK8"/>
<feature type="compositionally biased region" description="Basic residues" evidence="1">
    <location>
        <begin position="16"/>
        <end position="29"/>
    </location>
</feature>
<accession>A0A6J4NGK8</accession>
<evidence type="ECO:0000256" key="1">
    <source>
        <dbReference type="SAM" id="MobiDB-lite"/>
    </source>
</evidence>
<name>A0A6J4NGK8_9BACT</name>
<feature type="region of interest" description="Disordered" evidence="1">
    <location>
        <begin position="1"/>
        <end position="118"/>
    </location>
</feature>
<feature type="compositionally biased region" description="Basic and acidic residues" evidence="1">
    <location>
        <begin position="106"/>
        <end position="117"/>
    </location>
</feature>
<feature type="non-terminal residue" evidence="2">
    <location>
        <position position="211"/>
    </location>
</feature>
<feature type="compositionally biased region" description="Polar residues" evidence="1">
    <location>
        <begin position="1"/>
        <end position="10"/>
    </location>
</feature>
<protein>
    <submittedName>
        <fullName evidence="2">Uncharacterized protein</fullName>
    </submittedName>
</protein>
<feature type="compositionally biased region" description="Low complexity" evidence="1">
    <location>
        <begin position="30"/>
        <end position="50"/>
    </location>
</feature>
<dbReference type="EMBL" id="CADCUQ010000231">
    <property type="protein sequence ID" value="CAA9386695.1"/>
    <property type="molecule type" value="Genomic_DNA"/>
</dbReference>
<sequence>ADQRQGTQDPFVQREVRRRGGPGRQRRAAAARPVLGAAVVPPAGQAAQAPPGRPVRVRPEPRRDRRAVVRLHHARRQRQPHAGRGAELRRPQQPAVHAGRRGRGAGRQDHRRRDLRQVQEVAGLLEVLRQHGADPAPHAPDQGAGRRGRAGGEAGELLLPAAAQQRREQLPLHVHGVRARHDQGPGPQDAGGLEQGGQRHPRPVQGVPATA</sequence>
<feature type="compositionally biased region" description="Basic residues" evidence="1">
    <location>
        <begin position="68"/>
        <end position="81"/>
    </location>
</feature>
<feature type="compositionally biased region" description="Basic and acidic residues" evidence="1">
    <location>
        <begin position="57"/>
        <end position="67"/>
    </location>
</feature>
<reference evidence="2" key="1">
    <citation type="submission" date="2020-02" db="EMBL/GenBank/DDBJ databases">
        <authorList>
            <person name="Meier V. D."/>
        </authorList>
    </citation>
    <scope>NUCLEOTIDE SEQUENCE</scope>
    <source>
        <strain evidence="2">AVDCRST_MAG64</strain>
    </source>
</reference>
<evidence type="ECO:0000313" key="2">
    <source>
        <dbReference type="EMBL" id="CAA9386695.1"/>
    </source>
</evidence>
<feature type="region of interest" description="Disordered" evidence="1">
    <location>
        <begin position="130"/>
        <end position="211"/>
    </location>
</feature>
<gene>
    <name evidence="2" type="ORF">AVDCRST_MAG64-985</name>
</gene>
<organism evidence="2">
    <name type="scientific">uncultured Phycisphaerae bacterium</name>
    <dbReference type="NCBI Taxonomy" id="904963"/>
    <lineage>
        <taxon>Bacteria</taxon>
        <taxon>Pseudomonadati</taxon>
        <taxon>Planctomycetota</taxon>
        <taxon>Phycisphaerae</taxon>
        <taxon>environmental samples</taxon>
    </lineage>
</organism>
<feature type="non-terminal residue" evidence="2">
    <location>
        <position position="1"/>
    </location>
</feature>
<proteinExistence type="predicted"/>